<name>A0ABT1K917_9ACTN</name>
<protein>
    <submittedName>
        <fullName evidence="3">Uncharacterized protein</fullName>
    </submittedName>
</protein>
<keyword evidence="2" id="KW-0812">Transmembrane</keyword>
<evidence type="ECO:0000256" key="1">
    <source>
        <dbReference type="SAM" id="MobiDB-lite"/>
    </source>
</evidence>
<evidence type="ECO:0000313" key="4">
    <source>
        <dbReference type="Proteomes" id="UP001320766"/>
    </source>
</evidence>
<feature type="region of interest" description="Disordered" evidence="1">
    <location>
        <begin position="114"/>
        <end position="134"/>
    </location>
</feature>
<organism evidence="3 4">
    <name type="scientific">Nonomuraea roseoviolacea subsp. carminata</name>
    <dbReference type="NCBI Taxonomy" id="160689"/>
    <lineage>
        <taxon>Bacteria</taxon>
        <taxon>Bacillati</taxon>
        <taxon>Actinomycetota</taxon>
        <taxon>Actinomycetes</taxon>
        <taxon>Streptosporangiales</taxon>
        <taxon>Streptosporangiaceae</taxon>
        <taxon>Nonomuraea</taxon>
    </lineage>
</organism>
<proteinExistence type="predicted"/>
<evidence type="ECO:0000256" key="2">
    <source>
        <dbReference type="SAM" id="Phobius"/>
    </source>
</evidence>
<feature type="transmembrane region" description="Helical" evidence="2">
    <location>
        <begin position="6"/>
        <end position="26"/>
    </location>
</feature>
<reference evidence="3 4" key="1">
    <citation type="submission" date="2022-06" db="EMBL/GenBank/DDBJ databases">
        <title>Sequencing the genomes of 1000 actinobacteria strains.</title>
        <authorList>
            <person name="Klenk H.-P."/>
        </authorList>
    </citation>
    <scope>NUCLEOTIDE SEQUENCE [LARGE SCALE GENOMIC DNA]</scope>
    <source>
        <strain evidence="3 4">DSM 44170</strain>
    </source>
</reference>
<evidence type="ECO:0000313" key="3">
    <source>
        <dbReference type="EMBL" id="MCP2350498.1"/>
    </source>
</evidence>
<keyword evidence="2" id="KW-0472">Membrane</keyword>
<keyword evidence="2" id="KW-1133">Transmembrane helix</keyword>
<dbReference type="EMBL" id="JAMZEC010000001">
    <property type="protein sequence ID" value="MCP2350498.1"/>
    <property type="molecule type" value="Genomic_DNA"/>
</dbReference>
<dbReference type="Proteomes" id="UP001320766">
    <property type="component" value="Unassembled WGS sequence"/>
</dbReference>
<accession>A0ABT1K917</accession>
<comment type="caution">
    <text evidence="3">The sequence shown here is derived from an EMBL/GenBank/DDBJ whole genome shotgun (WGS) entry which is preliminary data.</text>
</comment>
<gene>
    <name evidence="3" type="ORF">HD595_006620</name>
</gene>
<dbReference type="RefSeq" id="WP_253775913.1">
    <property type="nucleotide sequence ID" value="NZ_BAAAVE010000017.1"/>
</dbReference>
<sequence>MTLLILRVILIAVPLLVIVAISWVFLSVHAHQHAREEAGLAHMRQQAERIGQALSKNAGDGHLSAREIEEVVDRQWWHAEVIPGHARVVVRIDDTSGLGDRCFTYEIPLPSRGASRATEGTVCPEATPHMRTRP</sequence>
<keyword evidence="4" id="KW-1185">Reference proteome</keyword>